<organism evidence="1">
    <name type="scientific">marine sediment metagenome</name>
    <dbReference type="NCBI Taxonomy" id="412755"/>
    <lineage>
        <taxon>unclassified sequences</taxon>
        <taxon>metagenomes</taxon>
        <taxon>ecological metagenomes</taxon>
    </lineage>
</organism>
<dbReference type="AlphaFoldDB" id="A0A0F9F0B5"/>
<protein>
    <submittedName>
        <fullName evidence="1">Uncharacterized protein</fullName>
    </submittedName>
</protein>
<comment type="caution">
    <text evidence="1">The sequence shown here is derived from an EMBL/GenBank/DDBJ whole genome shotgun (WGS) entry which is preliminary data.</text>
</comment>
<feature type="non-terminal residue" evidence="1">
    <location>
        <position position="242"/>
    </location>
</feature>
<dbReference type="EMBL" id="LAZR01032501">
    <property type="protein sequence ID" value="KKL50710.1"/>
    <property type="molecule type" value="Genomic_DNA"/>
</dbReference>
<proteinExistence type="predicted"/>
<gene>
    <name evidence="1" type="ORF">LCGC14_2302780</name>
</gene>
<name>A0A0F9F0B5_9ZZZZ</name>
<reference evidence="1" key="1">
    <citation type="journal article" date="2015" name="Nature">
        <title>Complex archaea that bridge the gap between prokaryotes and eukaryotes.</title>
        <authorList>
            <person name="Spang A."/>
            <person name="Saw J.H."/>
            <person name="Jorgensen S.L."/>
            <person name="Zaremba-Niedzwiedzka K."/>
            <person name="Martijn J."/>
            <person name="Lind A.E."/>
            <person name="van Eijk R."/>
            <person name="Schleper C."/>
            <person name="Guy L."/>
            <person name="Ettema T.J."/>
        </authorList>
    </citation>
    <scope>NUCLEOTIDE SEQUENCE</scope>
</reference>
<sequence length="242" mass="26704">MPINIPLTKLKRGFTPLTGLKRGFTPLEELPSERQIVPTKPKSTLDFLIPSLKETISEYKWLPKSIRPYAQKFGEFLTPESKEEELAMMVMGASGGLGKIGPKAAKIVGKERITMEAKALVKRGIQKTKEANTIQKVINALKEAKPLRGLQERLYTKARGAKLAKMLGVAKKTTGEAGFFAEKGALKGELPKVQFESIRKKIGQTDIDTLFNKVKASPILTEWEKIPAREGLSKIFGEVGGK</sequence>
<accession>A0A0F9F0B5</accession>
<evidence type="ECO:0000313" key="1">
    <source>
        <dbReference type="EMBL" id="KKL50710.1"/>
    </source>
</evidence>